<protein>
    <recommendedName>
        <fullName evidence="4">EamA-like transporter family protein</fullName>
    </recommendedName>
</protein>
<dbReference type="Proteomes" id="UP000248887">
    <property type="component" value="Unassembled WGS sequence"/>
</dbReference>
<dbReference type="AlphaFoldDB" id="A0A2W5QY10"/>
<name>A0A2W5QY10_ANCNO</name>
<feature type="transmembrane region" description="Helical" evidence="1">
    <location>
        <begin position="133"/>
        <end position="150"/>
    </location>
</feature>
<proteinExistence type="predicted"/>
<dbReference type="Pfam" id="PF04657">
    <property type="entry name" value="DMT_YdcZ"/>
    <property type="match status" value="1"/>
</dbReference>
<evidence type="ECO:0000256" key="1">
    <source>
        <dbReference type="SAM" id="Phobius"/>
    </source>
</evidence>
<feature type="transmembrane region" description="Helical" evidence="1">
    <location>
        <begin position="40"/>
        <end position="61"/>
    </location>
</feature>
<dbReference type="EMBL" id="QFQD01000050">
    <property type="protein sequence ID" value="PZQ81199.1"/>
    <property type="molecule type" value="Genomic_DNA"/>
</dbReference>
<feature type="transmembrane region" description="Helical" evidence="1">
    <location>
        <begin position="7"/>
        <end position="28"/>
    </location>
</feature>
<organism evidence="2 3">
    <name type="scientific">Ancylobacter novellus</name>
    <name type="common">Thiobacillus novellus</name>
    <dbReference type="NCBI Taxonomy" id="921"/>
    <lineage>
        <taxon>Bacteria</taxon>
        <taxon>Pseudomonadati</taxon>
        <taxon>Pseudomonadota</taxon>
        <taxon>Alphaproteobacteria</taxon>
        <taxon>Hyphomicrobiales</taxon>
        <taxon>Xanthobacteraceae</taxon>
        <taxon>Ancylobacter</taxon>
    </lineage>
</organism>
<evidence type="ECO:0008006" key="4">
    <source>
        <dbReference type="Google" id="ProtNLM"/>
    </source>
</evidence>
<keyword evidence="1" id="KW-0812">Transmembrane</keyword>
<dbReference type="InterPro" id="IPR006750">
    <property type="entry name" value="YdcZ"/>
</dbReference>
<dbReference type="GO" id="GO:0005886">
    <property type="term" value="C:plasma membrane"/>
    <property type="evidence" value="ECO:0007669"/>
    <property type="project" value="TreeGrafter"/>
</dbReference>
<feature type="transmembrane region" description="Helical" evidence="1">
    <location>
        <begin position="99"/>
        <end position="121"/>
    </location>
</feature>
<comment type="caution">
    <text evidence="2">The sequence shown here is derived from an EMBL/GenBank/DDBJ whole genome shotgun (WGS) entry which is preliminary data.</text>
</comment>
<keyword evidence="1" id="KW-0472">Membrane</keyword>
<accession>A0A2W5QY10</accession>
<keyword evidence="1" id="KW-1133">Transmembrane helix</keyword>
<sequence length="153" mass="16016">MERVSSMLALAIVICIGAGFAMSFQPVFNAELARGAGSPFWAALISVGVSTLAMTVLVLVFRVPPPGWGLLAIPPWGWLGGTVGVMFICATIWSVGRLGLTGVIVLAVAGQFLGAALADHFGLFNLVRRPFDLTRLGGLLLIASGVALILRRL</sequence>
<dbReference type="PANTHER" id="PTHR34821">
    <property type="entry name" value="INNER MEMBRANE PROTEIN YDCZ"/>
    <property type="match status" value="1"/>
</dbReference>
<evidence type="ECO:0000313" key="3">
    <source>
        <dbReference type="Proteomes" id="UP000248887"/>
    </source>
</evidence>
<dbReference type="PANTHER" id="PTHR34821:SF2">
    <property type="entry name" value="INNER MEMBRANE PROTEIN YDCZ"/>
    <property type="match status" value="1"/>
</dbReference>
<reference evidence="2 3" key="1">
    <citation type="submission" date="2017-08" db="EMBL/GenBank/DDBJ databases">
        <title>Infants hospitalized years apart are colonized by the same room-sourced microbial strains.</title>
        <authorList>
            <person name="Brooks B."/>
            <person name="Olm M.R."/>
            <person name="Firek B.A."/>
            <person name="Baker R."/>
            <person name="Thomas B.C."/>
            <person name="Morowitz M.J."/>
            <person name="Banfield J.F."/>
        </authorList>
    </citation>
    <scope>NUCLEOTIDE SEQUENCE [LARGE SCALE GENOMIC DNA]</scope>
    <source>
        <strain evidence="2">S2_005_001_R2_27</strain>
    </source>
</reference>
<feature type="transmembrane region" description="Helical" evidence="1">
    <location>
        <begin position="68"/>
        <end position="93"/>
    </location>
</feature>
<evidence type="ECO:0000313" key="2">
    <source>
        <dbReference type="EMBL" id="PZQ81199.1"/>
    </source>
</evidence>
<gene>
    <name evidence="2" type="ORF">DI549_14845</name>
</gene>